<feature type="compositionally biased region" description="Polar residues" evidence="1">
    <location>
        <begin position="512"/>
        <end position="521"/>
    </location>
</feature>
<dbReference type="Pfam" id="PF01030">
    <property type="entry name" value="Recep_L_domain"/>
    <property type="match status" value="2"/>
</dbReference>
<evidence type="ECO:0000313" key="6">
    <source>
        <dbReference type="Proteomes" id="UP000024635"/>
    </source>
</evidence>
<keyword evidence="2" id="KW-0812">Transmembrane</keyword>
<feature type="compositionally biased region" description="Basic and acidic residues" evidence="1">
    <location>
        <begin position="502"/>
        <end position="511"/>
    </location>
</feature>
<reference evidence="6" key="1">
    <citation type="journal article" date="2015" name="Nat. Genet.">
        <title>The genome and transcriptome of the zoonotic hookworm Ancylostoma ceylanicum identify infection-specific gene families.</title>
        <authorList>
            <person name="Schwarz E.M."/>
            <person name="Hu Y."/>
            <person name="Antoshechkin I."/>
            <person name="Miller M.M."/>
            <person name="Sternberg P.W."/>
            <person name="Aroian R.V."/>
        </authorList>
    </citation>
    <scope>NUCLEOTIDE SEQUENCE</scope>
    <source>
        <strain evidence="6">HY135</strain>
    </source>
</reference>
<dbReference type="PANTHER" id="PTHR21662">
    <property type="entry name" value="RECEPTOR PROTEIN-TYROSINE KINASE"/>
    <property type="match status" value="1"/>
</dbReference>
<dbReference type="AlphaFoldDB" id="A0A016STA8"/>
<dbReference type="Gene3D" id="3.80.20.20">
    <property type="entry name" value="Receptor L-domain"/>
    <property type="match status" value="2"/>
</dbReference>
<feature type="region of interest" description="Disordered" evidence="1">
    <location>
        <begin position="454"/>
        <end position="563"/>
    </location>
</feature>
<feature type="transmembrane region" description="Helical" evidence="2">
    <location>
        <begin position="578"/>
        <end position="603"/>
    </location>
</feature>
<dbReference type="SUPFAM" id="SSF52058">
    <property type="entry name" value="L domain-like"/>
    <property type="match status" value="2"/>
</dbReference>
<accession>A0A016STA8</accession>
<feature type="compositionally biased region" description="Polar residues" evidence="1">
    <location>
        <begin position="478"/>
        <end position="492"/>
    </location>
</feature>
<evidence type="ECO:0000256" key="1">
    <source>
        <dbReference type="SAM" id="MobiDB-lite"/>
    </source>
</evidence>
<evidence type="ECO:0000256" key="3">
    <source>
        <dbReference type="SAM" id="SignalP"/>
    </source>
</evidence>
<keyword evidence="6" id="KW-1185">Reference proteome</keyword>
<keyword evidence="2" id="KW-0472">Membrane</keyword>
<feature type="compositionally biased region" description="Low complexity" evidence="1">
    <location>
        <begin position="527"/>
        <end position="554"/>
    </location>
</feature>
<dbReference type="InterPro" id="IPR000494">
    <property type="entry name" value="Rcpt_L-dom"/>
</dbReference>
<feature type="domain" description="Receptor L-domain" evidence="4">
    <location>
        <begin position="323"/>
        <end position="407"/>
    </location>
</feature>
<evidence type="ECO:0000313" key="5">
    <source>
        <dbReference type="EMBL" id="EYB93592.1"/>
    </source>
</evidence>
<dbReference type="EMBL" id="JARK01001516">
    <property type="protein sequence ID" value="EYB93592.1"/>
    <property type="molecule type" value="Genomic_DNA"/>
</dbReference>
<dbReference type="STRING" id="53326.A0A016STA8"/>
<dbReference type="InterPro" id="IPR053079">
    <property type="entry name" value="SPS2_domain"/>
</dbReference>
<evidence type="ECO:0000256" key="2">
    <source>
        <dbReference type="SAM" id="Phobius"/>
    </source>
</evidence>
<dbReference type="OrthoDB" id="5864224at2759"/>
<gene>
    <name evidence="5" type="primary">Acey_s0180.g777</name>
    <name evidence="5" type="ORF">Y032_0180g777</name>
</gene>
<keyword evidence="2" id="KW-1133">Transmembrane helix</keyword>
<feature type="compositionally biased region" description="Low complexity" evidence="1">
    <location>
        <begin position="454"/>
        <end position="477"/>
    </location>
</feature>
<keyword evidence="3" id="KW-0732">Signal</keyword>
<organism evidence="5 6">
    <name type="scientific">Ancylostoma ceylanicum</name>
    <dbReference type="NCBI Taxonomy" id="53326"/>
    <lineage>
        <taxon>Eukaryota</taxon>
        <taxon>Metazoa</taxon>
        <taxon>Ecdysozoa</taxon>
        <taxon>Nematoda</taxon>
        <taxon>Chromadorea</taxon>
        <taxon>Rhabditida</taxon>
        <taxon>Rhabditina</taxon>
        <taxon>Rhabditomorpha</taxon>
        <taxon>Strongyloidea</taxon>
        <taxon>Ancylostomatidae</taxon>
        <taxon>Ancylostomatinae</taxon>
        <taxon>Ancylostoma</taxon>
    </lineage>
</organism>
<feature type="domain" description="Receptor L-domain" evidence="4">
    <location>
        <begin position="64"/>
        <end position="162"/>
    </location>
</feature>
<dbReference type="Proteomes" id="UP000024635">
    <property type="component" value="Unassembled WGS sequence"/>
</dbReference>
<proteinExistence type="predicted"/>
<comment type="caution">
    <text evidence="5">The sequence shown here is derived from an EMBL/GenBank/DDBJ whole genome shotgun (WGS) entry which is preliminary data.</text>
</comment>
<protein>
    <recommendedName>
        <fullName evidence="4">Receptor L-domain domain-containing protein</fullName>
    </recommendedName>
</protein>
<dbReference type="PANTHER" id="PTHR21662:SF59">
    <property type="entry name" value="RECEPTOR PROTEIN-TYROSINE KINASE"/>
    <property type="match status" value="1"/>
</dbReference>
<feature type="signal peptide" evidence="3">
    <location>
        <begin position="1"/>
        <end position="28"/>
    </location>
</feature>
<dbReference type="InterPro" id="IPR036941">
    <property type="entry name" value="Rcpt_L-dom_sf"/>
</dbReference>
<feature type="chain" id="PRO_5001486816" description="Receptor L-domain domain-containing protein" evidence="3">
    <location>
        <begin position="29"/>
        <end position="672"/>
    </location>
</feature>
<name>A0A016STA8_9BILA</name>
<evidence type="ECO:0000259" key="4">
    <source>
        <dbReference type="Pfam" id="PF01030"/>
    </source>
</evidence>
<sequence>MTSGGDIAMIIKIIIIGILCIEANTAIGDQYPVNANNPYNETLQACFTKKTKQKEFNDAFRNKKCSILYGELYFSNEAIAVYEIIQNICKIVGCLSIIQNTKLENMTFTKLETIIHDHNLCSNIYALRVIGNTKLTKVQFHENFTVNKSMVYIRVNERMKNSGIIPEAGYDYGSPEDCTALMAKNKSLGCRRVIGEVHYYDYVREFFSRDPPIEVHGMLIFSHKTSKSLEMLENAIIVGHQSPALLVSNNEKLTDVSAILKINMTGPPPVLRMEGNHEVCHTADIRERLNKLTAPMEIVFSNKCLLTCSGGVVDEQFLREIENCSYIKGDLIIAGFKDDSDLSTLKNIETIEDGSLIFENNTGIKDLSFLKYLTKISNGRSGVPLIQIANNKGLERLALKNLHELQASKNNERVLEIYTFTEISDEEKAHFLNISLKRAVFFVGDKYLRTTTTQQTTATTAATGTTKTRGRSTTVSTLEMTKSTPSSVSGKSTRTPATAAEEPTRTSKVQDKPTSTRSTEVQKPRRTSPTIQQTSTTSSSTTRTKLTTTPSTTTSDDEYEPDSLIQEPHGEHRIDNTVLGFSVASGLLLIFLCFGLGGARMVYQWELRQEMQENYWRHMPLSHGLKFDDVSAVFKAAIEAITRRPVQYLEGCLEVHYSIIFGVIQGTSKIKN</sequence>